<protein>
    <submittedName>
        <fullName evidence="1">Uncharacterized protein</fullName>
    </submittedName>
</protein>
<evidence type="ECO:0000313" key="2">
    <source>
        <dbReference type="Proteomes" id="UP001374584"/>
    </source>
</evidence>
<evidence type="ECO:0000313" key="1">
    <source>
        <dbReference type="EMBL" id="KAK7322011.1"/>
    </source>
</evidence>
<dbReference type="AlphaFoldDB" id="A0AAN9Q4J6"/>
<keyword evidence="2" id="KW-1185">Reference proteome</keyword>
<gene>
    <name evidence="1" type="ORF">VNO80_35195</name>
</gene>
<sequence>MAINGFLKLKELLVGWEAKKERKHASGCLSHVAIPERNKSSWVGNRKPFPELRMSRSAFDRGLWDGCGKELPFCKASGADLLYALSGSSMCQSKKENEVHYT</sequence>
<organism evidence="1 2">
    <name type="scientific">Phaseolus coccineus</name>
    <name type="common">Scarlet runner bean</name>
    <name type="synonym">Phaseolus multiflorus</name>
    <dbReference type="NCBI Taxonomy" id="3886"/>
    <lineage>
        <taxon>Eukaryota</taxon>
        <taxon>Viridiplantae</taxon>
        <taxon>Streptophyta</taxon>
        <taxon>Embryophyta</taxon>
        <taxon>Tracheophyta</taxon>
        <taxon>Spermatophyta</taxon>
        <taxon>Magnoliopsida</taxon>
        <taxon>eudicotyledons</taxon>
        <taxon>Gunneridae</taxon>
        <taxon>Pentapetalae</taxon>
        <taxon>rosids</taxon>
        <taxon>fabids</taxon>
        <taxon>Fabales</taxon>
        <taxon>Fabaceae</taxon>
        <taxon>Papilionoideae</taxon>
        <taxon>50 kb inversion clade</taxon>
        <taxon>NPAAA clade</taxon>
        <taxon>indigoferoid/millettioid clade</taxon>
        <taxon>Phaseoleae</taxon>
        <taxon>Phaseolus</taxon>
    </lineage>
</organism>
<accession>A0AAN9Q4J6</accession>
<dbReference type="Proteomes" id="UP001374584">
    <property type="component" value="Unassembled WGS sequence"/>
</dbReference>
<proteinExistence type="predicted"/>
<dbReference type="EMBL" id="JAYMYR010000200">
    <property type="protein sequence ID" value="KAK7322011.1"/>
    <property type="molecule type" value="Genomic_DNA"/>
</dbReference>
<reference evidence="1 2" key="1">
    <citation type="submission" date="2024-01" db="EMBL/GenBank/DDBJ databases">
        <title>The genomes of 5 underutilized Papilionoideae crops provide insights into root nodulation and disease resistanc.</title>
        <authorList>
            <person name="Jiang F."/>
        </authorList>
    </citation>
    <scope>NUCLEOTIDE SEQUENCE [LARGE SCALE GENOMIC DNA]</scope>
    <source>
        <strain evidence="1">JINMINGXINNONG_FW02</strain>
        <tissue evidence="1">Leaves</tissue>
    </source>
</reference>
<comment type="caution">
    <text evidence="1">The sequence shown here is derived from an EMBL/GenBank/DDBJ whole genome shotgun (WGS) entry which is preliminary data.</text>
</comment>
<name>A0AAN9Q4J6_PHACN</name>